<evidence type="ECO:0000256" key="1">
    <source>
        <dbReference type="ARBA" id="ARBA00004141"/>
    </source>
</evidence>
<dbReference type="PANTHER" id="PTHR33048">
    <property type="entry name" value="PTH11-LIKE INTEGRAL MEMBRANE PROTEIN (AFU_ORTHOLOGUE AFUA_5G11245)"/>
    <property type="match status" value="1"/>
</dbReference>
<dbReference type="Pfam" id="PF20684">
    <property type="entry name" value="Fung_rhodopsin"/>
    <property type="match status" value="1"/>
</dbReference>
<organism evidence="8 9">
    <name type="scientific">Colletotrichum navitas</name>
    <dbReference type="NCBI Taxonomy" id="681940"/>
    <lineage>
        <taxon>Eukaryota</taxon>
        <taxon>Fungi</taxon>
        <taxon>Dikarya</taxon>
        <taxon>Ascomycota</taxon>
        <taxon>Pezizomycotina</taxon>
        <taxon>Sordariomycetes</taxon>
        <taxon>Hypocreomycetidae</taxon>
        <taxon>Glomerellales</taxon>
        <taxon>Glomerellaceae</taxon>
        <taxon>Colletotrichum</taxon>
        <taxon>Colletotrichum graminicola species complex</taxon>
    </lineage>
</organism>
<dbReference type="GO" id="GO:0016020">
    <property type="term" value="C:membrane"/>
    <property type="evidence" value="ECO:0007669"/>
    <property type="project" value="UniProtKB-SubCell"/>
</dbReference>
<dbReference type="GeneID" id="85436942"/>
<accession>A0AAD8V1X8</accession>
<dbReference type="Proteomes" id="UP001230504">
    <property type="component" value="Unassembled WGS sequence"/>
</dbReference>
<gene>
    <name evidence="8" type="ORF">LY79DRAFT_357626</name>
</gene>
<sequence>MFILLPTLSIVLRVITKYARLGTWGPDDYTILGAYVPLLGYTCILAYLENHGAGRDLWTLNHGQIYTYFKCLYALQPIYHCCIDMIKASILFSYLRIFHLPDEKIRIALWVTMAINLMSGLAFIFVSMFQCQPVSLAWTRWTGETTGNCINFIYISMSHAGINIALDLWMLILPASQVWSMNLALRKKIAVMSMFSLGLFLTIVSAVRISALMEFRKDPLNPTVAMLPTVVWTAIELYVGVFTACIPNLRQFFVRFILGRSEKKERLASVNSGYARGSRSAPKPRVLTQQFDALETIDESNLSSPCQKSMINV</sequence>
<comment type="similarity">
    <text evidence="5">Belongs to the SAT4 family.</text>
</comment>
<feature type="transmembrane region" description="Helical" evidence="6">
    <location>
        <begin position="107"/>
        <end position="130"/>
    </location>
</feature>
<evidence type="ECO:0000256" key="4">
    <source>
        <dbReference type="ARBA" id="ARBA00023136"/>
    </source>
</evidence>
<evidence type="ECO:0000259" key="7">
    <source>
        <dbReference type="Pfam" id="PF20684"/>
    </source>
</evidence>
<evidence type="ECO:0000313" key="8">
    <source>
        <dbReference type="EMBL" id="KAK1579144.1"/>
    </source>
</evidence>
<evidence type="ECO:0000256" key="5">
    <source>
        <dbReference type="ARBA" id="ARBA00038359"/>
    </source>
</evidence>
<dbReference type="EMBL" id="JAHLJV010000070">
    <property type="protein sequence ID" value="KAK1579144.1"/>
    <property type="molecule type" value="Genomic_DNA"/>
</dbReference>
<comment type="caution">
    <text evidence="8">The sequence shown here is derived from an EMBL/GenBank/DDBJ whole genome shotgun (WGS) entry which is preliminary data.</text>
</comment>
<dbReference type="InterPro" id="IPR052337">
    <property type="entry name" value="SAT4-like"/>
</dbReference>
<proteinExistence type="inferred from homology"/>
<evidence type="ECO:0000256" key="6">
    <source>
        <dbReference type="SAM" id="Phobius"/>
    </source>
</evidence>
<evidence type="ECO:0000256" key="3">
    <source>
        <dbReference type="ARBA" id="ARBA00022989"/>
    </source>
</evidence>
<feature type="domain" description="Rhodopsin" evidence="7">
    <location>
        <begin position="12"/>
        <end position="254"/>
    </location>
</feature>
<keyword evidence="2 6" id="KW-0812">Transmembrane</keyword>
<evidence type="ECO:0000313" key="9">
    <source>
        <dbReference type="Proteomes" id="UP001230504"/>
    </source>
</evidence>
<feature type="transmembrane region" description="Helical" evidence="6">
    <location>
        <begin position="194"/>
        <end position="213"/>
    </location>
</feature>
<evidence type="ECO:0000256" key="2">
    <source>
        <dbReference type="ARBA" id="ARBA00022692"/>
    </source>
</evidence>
<dbReference type="PANTHER" id="PTHR33048:SF47">
    <property type="entry name" value="INTEGRAL MEMBRANE PROTEIN-RELATED"/>
    <property type="match status" value="1"/>
</dbReference>
<reference evidence="8" key="1">
    <citation type="submission" date="2021-06" db="EMBL/GenBank/DDBJ databases">
        <title>Comparative genomics, transcriptomics and evolutionary studies reveal genomic signatures of adaptation to plant cell wall in hemibiotrophic fungi.</title>
        <authorList>
            <consortium name="DOE Joint Genome Institute"/>
            <person name="Baroncelli R."/>
            <person name="Diaz J.F."/>
            <person name="Benocci T."/>
            <person name="Peng M."/>
            <person name="Battaglia E."/>
            <person name="Haridas S."/>
            <person name="Andreopoulos W."/>
            <person name="Labutti K."/>
            <person name="Pangilinan J."/>
            <person name="Floch G.L."/>
            <person name="Makela M.R."/>
            <person name="Henrissat B."/>
            <person name="Grigoriev I.V."/>
            <person name="Crouch J.A."/>
            <person name="De Vries R.P."/>
            <person name="Sukno S.A."/>
            <person name="Thon M.R."/>
        </authorList>
    </citation>
    <scope>NUCLEOTIDE SEQUENCE</scope>
    <source>
        <strain evidence="8">CBS 125086</strain>
    </source>
</reference>
<dbReference type="InterPro" id="IPR049326">
    <property type="entry name" value="Rhodopsin_dom_fungi"/>
</dbReference>
<dbReference type="RefSeq" id="XP_060410295.1">
    <property type="nucleotide sequence ID" value="XM_060552702.1"/>
</dbReference>
<dbReference type="AlphaFoldDB" id="A0AAD8V1X8"/>
<keyword evidence="3 6" id="KW-1133">Transmembrane helix</keyword>
<keyword evidence="4 6" id="KW-0472">Membrane</keyword>
<comment type="subcellular location">
    <subcellularLocation>
        <location evidence="1">Membrane</location>
        <topology evidence="1">Multi-pass membrane protein</topology>
    </subcellularLocation>
</comment>
<feature type="transmembrane region" description="Helical" evidence="6">
    <location>
        <begin position="150"/>
        <end position="173"/>
    </location>
</feature>
<protein>
    <submittedName>
        <fullName evidence="8">CFEM domain-containing protein</fullName>
    </submittedName>
</protein>
<feature type="transmembrane region" description="Helical" evidence="6">
    <location>
        <begin position="225"/>
        <end position="246"/>
    </location>
</feature>
<name>A0AAD8V1X8_9PEZI</name>
<keyword evidence="9" id="KW-1185">Reference proteome</keyword>